<dbReference type="Pfam" id="PF03161">
    <property type="entry name" value="LAGLIDADG_2"/>
    <property type="match status" value="2"/>
</dbReference>
<evidence type="ECO:0000259" key="1">
    <source>
        <dbReference type="Pfam" id="PF03161"/>
    </source>
</evidence>
<comment type="caution">
    <text evidence="2">The sequence shown here is derived from an EMBL/GenBank/DDBJ whole genome shotgun (WGS) entry which is preliminary data.</text>
</comment>
<dbReference type="Gene3D" id="3.10.28.10">
    <property type="entry name" value="Homing endonucleases"/>
    <property type="match status" value="4"/>
</dbReference>
<proteinExistence type="predicted"/>
<gene>
    <name evidence="2" type="ORF">IRY55_07940</name>
</gene>
<sequence length="585" mass="69975">MEIFFARMIGKLLGDGTIIKQGGRRPRFQFMHRVEDVEWTHYCYEQLRDYIPLNEPTYGRVIEERLRKGYSERYMVQSFTHEWVDQLYDIWYPNKMKAIPINHLERYFTAESLAWWYQDDGHLKKNKDGVVEKLVLSTECWTDEERELLKYILNLKFNLLFSVDGQKRLLLYDQLQINYFLQLVEPWMQPVMIRKMKTASPYKTIAKRTTIKLSAHYQILKPTAHINDLLHRYVKLPITSSEQQRWIRKRTEPEEMKSYQISIDSALHNEIIKKRSMTGLTLNEVVEEAFFQHQQRYPQVIRLEEDIGLTQKQVLIGSILGDGMLEDSPTLTYGLKCNYHEHFGMNQLEYRQWKVNVMAPYFQFKSDGSYIRSESHPLFKQWRLLFYNDVREKVIPLPLIEKYLSPHLLATLYMDDGSLLISHRINHRLKKIYVTPHIALYVQNFKKHELEALCRVINSTYRIGFTLSGCPDGHRNYIKTSRVQQTMQFLQTIAPVTTTCPSMAYKTNWTYRFEKEKMKWKEQYPNYEVIVSSSERSKAYSQEEIETMIQMKREGATDQVIADTIQRTYWSVVYKLRELRKEERL</sequence>
<dbReference type="AlphaFoldDB" id="A0A8J7KLH4"/>
<keyword evidence="3" id="KW-1185">Reference proteome</keyword>
<protein>
    <recommendedName>
        <fullName evidence="1">Homing endonuclease LAGLIDADG domain-containing protein</fullName>
    </recommendedName>
</protein>
<feature type="domain" description="Homing endonuclease LAGLIDADG" evidence="1">
    <location>
        <begin position="313"/>
        <end position="480"/>
    </location>
</feature>
<feature type="domain" description="Homing endonuclease LAGLIDADG" evidence="1">
    <location>
        <begin position="8"/>
        <end position="168"/>
    </location>
</feature>
<evidence type="ECO:0000313" key="2">
    <source>
        <dbReference type="EMBL" id="MBF4501289.1"/>
    </source>
</evidence>
<name>A0A8J7KLH4_9BACL</name>
<dbReference type="EMBL" id="JADKPV010000003">
    <property type="protein sequence ID" value="MBF4501289.1"/>
    <property type="molecule type" value="Genomic_DNA"/>
</dbReference>
<dbReference type="Proteomes" id="UP000622653">
    <property type="component" value="Unassembled WGS sequence"/>
</dbReference>
<dbReference type="InterPro" id="IPR027434">
    <property type="entry name" value="Homing_endonucl"/>
</dbReference>
<dbReference type="SUPFAM" id="SSF55608">
    <property type="entry name" value="Homing endonucleases"/>
    <property type="match status" value="2"/>
</dbReference>
<dbReference type="RefSeq" id="WP_194562773.1">
    <property type="nucleotide sequence ID" value="NZ_JADKPV010000003.1"/>
</dbReference>
<dbReference type="InterPro" id="IPR004860">
    <property type="entry name" value="LAGLIDADG_dom"/>
</dbReference>
<organism evidence="2 3">
    <name type="scientific">Savagea serpentis</name>
    <dbReference type="NCBI Taxonomy" id="2785297"/>
    <lineage>
        <taxon>Bacteria</taxon>
        <taxon>Bacillati</taxon>
        <taxon>Bacillota</taxon>
        <taxon>Bacilli</taxon>
        <taxon>Bacillales</taxon>
        <taxon>Caryophanaceae</taxon>
        <taxon>Savagea</taxon>
    </lineage>
</organism>
<accession>A0A8J7KLH4</accession>
<reference evidence="2" key="1">
    <citation type="submission" date="2020-11" db="EMBL/GenBank/DDBJ databases">
        <title>Multidrug resistant novel bacterium Savagea serpentis sp. nov., isolated from the scats of a vine snake (Ahaetulla nasuta).</title>
        <authorList>
            <person name="Venkata Ramana V."/>
            <person name="Vikas Patil S."/>
            <person name="Yogita Lugani V."/>
        </authorList>
    </citation>
    <scope>NUCLEOTIDE SEQUENCE</scope>
    <source>
        <strain evidence="2">SN6</strain>
    </source>
</reference>
<evidence type="ECO:0000313" key="3">
    <source>
        <dbReference type="Proteomes" id="UP000622653"/>
    </source>
</evidence>
<dbReference type="GO" id="GO:0004519">
    <property type="term" value="F:endonuclease activity"/>
    <property type="evidence" value="ECO:0007669"/>
    <property type="project" value="InterPro"/>
</dbReference>